<feature type="region of interest" description="Disordered" evidence="1">
    <location>
        <begin position="94"/>
        <end position="124"/>
    </location>
</feature>
<protein>
    <submittedName>
        <fullName evidence="3">DUF2537 domain-containing protein</fullName>
    </submittedName>
</protein>
<keyword evidence="2" id="KW-0812">Transmembrane</keyword>
<evidence type="ECO:0000313" key="4">
    <source>
        <dbReference type="Proteomes" id="UP000635245"/>
    </source>
</evidence>
<keyword evidence="2" id="KW-1133">Transmembrane helix</keyword>
<proteinExistence type="predicted"/>
<gene>
    <name evidence="3" type="ORF">JHE00_13820</name>
</gene>
<feature type="transmembrane region" description="Helical" evidence="2">
    <location>
        <begin position="186"/>
        <end position="209"/>
    </location>
</feature>
<evidence type="ECO:0000256" key="1">
    <source>
        <dbReference type="SAM" id="MobiDB-lite"/>
    </source>
</evidence>
<evidence type="ECO:0000256" key="2">
    <source>
        <dbReference type="SAM" id="Phobius"/>
    </source>
</evidence>
<keyword evidence="2" id="KW-0472">Membrane</keyword>
<dbReference type="AlphaFoldDB" id="A0A934QU46"/>
<reference evidence="3" key="1">
    <citation type="submission" date="2020-12" db="EMBL/GenBank/DDBJ databases">
        <title>Prauserella sp. ASG 168, a novel actinomycete isolated from cave rock.</title>
        <authorList>
            <person name="Suriyachadkun C."/>
        </authorList>
    </citation>
    <scope>NUCLEOTIDE SEQUENCE</scope>
    <source>
        <strain evidence="3">ASG 168</strain>
    </source>
</reference>
<dbReference type="InterPro" id="IPR024244">
    <property type="entry name" value="DUF2537"/>
</dbReference>
<sequence length="210" mass="22046">MAGAEVELRLCGERAVLAASENGQEADPRSLALDSELADALHEWARVAAALRRTDSGEGADVVARRGRQLAGRVAESLGLSVSFWDPATERTLVVTPPPRPQSSQGPPSASRATRLMGSRPSVDERTPWATGLIVALFMAVFVIVAMLALVNTLATETSAWVAVAAAVVVSAGLAPSLWLARRLPILRWVVLGVAAGVVLSWIGVLVVVL</sequence>
<evidence type="ECO:0000313" key="3">
    <source>
        <dbReference type="EMBL" id="MBK1785408.1"/>
    </source>
</evidence>
<organism evidence="3 4">
    <name type="scientific">Prauserella cavernicola</name>
    <dbReference type="NCBI Taxonomy" id="2800127"/>
    <lineage>
        <taxon>Bacteria</taxon>
        <taxon>Bacillati</taxon>
        <taxon>Actinomycetota</taxon>
        <taxon>Actinomycetes</taxon>
        <taxon>Pseudonocardiales</taxon>
        <taxon>Pseudonocardiaceae</taxon>
        <taxon>Prauserella</taxon>
    </lineage>
</organism>
<dbReference type="Pfam" id="PF10801">
    <property type="entry name" value="DUF2537"/>
    <property type="match status" value="1"/>
</dbReference>
<dbReference type="EMBL" id="JAENJH010000003">
    <property type="protein sequence ID" value="MBK1785408.1"/>
    <property type="molecule type" value="Genomic_DNA"/>
</dbReference>
<name>A0A934QU46_9PSEU</name>
<feature type="transmembrane region" description="Helical" evidence="2">
    <location>
        <begin position="160"/>
        <end position="179"/>
    </location>
</feature>
<feature type="transmembrane region" description="Helical" evidence="2">
    <location>
        <begin position="129"/>
        <end position="154"/>
    </location>
</feature>
<dbReference type="Proteomes" id="UP000635245">
    <property type="component" value="Unassembled WGS sequence"/>
</dbReference>
<comment type="caution">
    <text evidence="3">The sequence shown here is derived from an EMBL/GenBank/DDBJ whole genome shotgun (WGS) entry which is preliminary data.</text>
</comment>
<dbReference type="RefSeq" id="WP_200318469.1">
    <property type="nucleotide sequence ID" value="NZ_JAENJH010000003.1"/>
</dbReference>
<feature type="compositionally biased region" description="Low complexity" evidence="1">
    <location>
        <begin position="102"/>
        <end position="113"/>
    </location>
</feature>
<accession>A0A934QU46</accession>
<keyword evidence="4" id="KW-1185">Reference proteome</keyword>